<proteinExistence type="predicted"/>
<dbReference type="EMBL" id="JACAZI010000003">
    <property type="protein sequence ID" value="KAF7364970.1"/>
    <property type="molecule type" value="Genomic_DNA"/>
</dbReference>
<evidence type="ECO:0000313" key="2">
    <source>
        <dbReference type="Proteomes" id="UP000620124"/>
    </source>
</evidence>
<evidence type="ECO:0000313" key="1">
    <source>
        <dbReference type="EMBL" id="KAF7364970.1"/>
    </source>
</evidence>
<reference evidence="1" key="1">
    <citation type="submission" date="2020-05" db="EMBL/GenBank/DDBJ databases">
        <title>Mycena genomes resolve the evolution of fungal bioluminescence.</title>
        <authorList>
            <person name="Tsai I.J."/>
        </authorList>
    </citation>
    <scope>NUCLEOTIDE SEQUENCE</scope>
    <source>
        <strain evidence="1">CCC161011</strain>
    </source>
</reference>
<sequence length="83" mass="9785">MLTSTEGRMSRPLSEEQRQIPISIYSLIFLFPKFHCLPSHVSLETRCSGRRFWRRLRRSCAGCRRAVFCWVRVAASFLYDNLS</sequence>
<comment type="caution">
    <text evidence="1">The sequence shown here is derived from an EMBL/GenBank/DDBJ whole genome shotgun (WGS) entry which is preliminary data.</text>
</comment>
<gene>
    <name evidence="1" type="ORF">MVEN_00367900</name>
</gene>
<keyword evidence="2" id="KW-1185">Reference proteome</keyword>
<protein>
    <submittedName>
        <fullName evidence="1">Uncharacterized protein</fullName>
    </submittedName>
</protein>
<dbReference type="Proteomes" id="UP000620124">
    <property type="component" value="Unassembled WGS sequence"/>
</dbReference>
<organism evidence="1 2">
    <name type="scientific">Mycena venus</name>
    <dbReference type="NCBI Taxonomy" id="2733690"/>
    <lineage>
        <taxon>Eukaryota</taxon>
        <taxon>Fungi</taxon>
        <taxon>Dikarya</taxon>
        <taxon>Basidiomycota</taxon>
        <taxon>Agaricomycotina</taxon>
        <taxon>Agaricomycetes</taxon>
        <taxon>Agaricomycetidae</taxon>
        <taxon>Agaricales</taxon>
        <taxon>Marasmiineae</taxon>
        <taxon>Mycenaceae</taxon>
        <taxon>Mycena</taxon>
    </lineage>
</organism>
<name>A0A8H6YW76_9AGAR</name>
<accession>A0A8H6YW76</accession>
<dbReference type="AlphaFoldDB" id="A0A8H6YW76"/>